<dbReference type="PANTHER" id="PTHR37300:SF1">
    <property type="entry name" value="UPF0291 PROTEIN YNZC"/>
    <property type="match status" value="1"/>
</dbReference>
<keyword evidence="4" id="KW-1185">Reference proteome</keyword>
<evidence type="ECO:0000256" key="2">
    <source>
        <dbReference type="HAMAP-Rule" id="MF_01103"/>
    </source>
</evidence>
<evidence type="ECO:0000313" key="3">
    <source>
        <dbReference type="EMBL" id="KRL16003.1"/>
    </source>
</evidence>
<sequence>MYMNEDEKKKLQSKIGDSVLKEIIPRINELAHKAKKEGLTELEKVEQAELRKKYVARFRDNFKKQIEMMKIYDKDGKEVTSKKVRKIQKDKNLRDD</sequence>
<dbReference type="SUPFAM" id="SSF158221">
    <property type="entry name" value="YnzC-like"/>
    <property type="match status" value="1"/>
</dbReference>
<dbReference type="Proteomes" id="UP000051977">
    <property type="component" value="Unassembled WGS sequence"/>
</dbReference>
<comment type="similarity">
    <text evidence="2">Belongs to the UPF0291 family.</text>
</comment>
<gene>
    <name evidence="3" type="ORF">FD12_GL000475</name>
</gene>
<comment type="subcellular location">
    <subcellularLocation>
        <location evidence="2">Cytoplasm</location>
    </subcellularLocation>
</comment>
<dbReference type="EMBL" id="AZEI01000076">
    <property type="protein sequence ID" value="KRL16003.1"/>
    <property type="molecule type" value="Genomic_DNA"/>
</dbReference>
<dbReference type="InterPro" id="IPR009242">
    <property type="entry name" value="DUF896"/>
</dbReference>
<comment type="caution">
    <text evidence="3">The sequence shown here is derived from an EMBL/GenBank/DDBJ whole genome shotgun (WGS) entry which is preliminary data.</text>
</comment>
<dbReference type="PANTHER" id="PTHR37300">
    <property type="entry name" value="UPF0291 PROTEIN CBO2609/CLC_2481"/>
    <property type="match status" value="1"/>
</dbReference>
<evidence type="ECO:0000313" key="4">
    <source>
        <dbReference type="Proteomes" id="UP000051977"/>
    </source>
</evidence>
<evidence type="ECO:0000256" key="1">
    <source>
        <dbReference type="ARBA" id="ARBA00022490"/>
    </source>
</evidence>
<dbReference type="HAMAP" id="MF_01103">
    <property type="entry name" value="UPF0291"/>
    <property type="match status" value="1"/>
</dbReference>
<keyword evidence="1 2" id="KW-0963">Cytoplasm</keyword>
<proteinExistence type="inferred from homology"/>
<organism evidence="3 4">
    <name type="scientific">Lentilactobacillus rapi DSM 19907 = JCM 15042</name>
    <dbReference type="NCBI Taxonomy" id="1423795"/>
    <lineage>
        <taxon>Bacteria</taxon>
        <taxon>Bacillati</taxon>
        <taxon>Bacillota</taxon>
        <taxon>Bacilli</taxon>
        <taxon>Lactobacillales</taxon>
        <taxon>Lactobacillaceae</taxon>
        <taxon>Lentilactobacillus</taxon>
    </lineage>
</organism>
<protein>
    <recommendedName>
        <fullName evidence="2">UPF0291 protein FD12_GL000475</fullName>
    </recommendedName>
</protein>
<dbReference type="Gene3D" id="1.10.287.540">
    <property type="entry name" value="Helix hairpin bin"/>
    <property type="match status" value="1"/>
</dbReference>
<accession>A0ABR5PC82</accession>
<reference evidence="3 4" key="1">
    <citation type="journal article" date="2015" name="Genome Announc.">
        <title>Expanding the biotechnology potential of lactobacilli through comparative genomics of 213 strains and associated genera.</title>
        <authorList>
            <person name="Sun Z."/>
            <person name="Harris H.M."/>
            <person name="McCann A."/>
            <person name="Guo C."/>
            <person name="Argimon S."/>
            <person name="Zhang W."/>
            <person name="Yang X."/>
            <person name="Jeffery I.B."/>
            <person name="Cooney J.C."/>
            <person name="Kagawa T.F."/>
            <person name="Liu W."/>
            <person name="Song Y."/>
            <person name="Salvetti E."/>
            <person name="Wrobel A."/>
            <person name="Rasinkangas P."/>
            <person name="Parkhill J."/>
            <person name="Rea M.C."/>
            <person name="O'Sullivan O."/>
            <person name="Ritari J."/>
            <person name="Douillard F.P."/>
            <person name="Paul Ross R."/>
            <person name="Yang R."/>
            <person name="Briner A.E."/>
            <person name="Felis G.E."/>
            <person name="de Vos W.M."/>
            <person name="Barrangou R."/>
            <person name="Klaenhammer T.R."/>
            <person name="Caufield P.W."/>
            <person name="Cui Y."/>
            <person name="Zhang H."/>
            <person name="O'Toole P.W."/>
        </authorList>
    </citation>
    <scope>NUCLEOTIDE SEQUENCE [LARGE SCALE GENOMIC DNA]</scope>
    <source>
        <strain evidence="3 4">DSM 19907</strain>
    </source>
</reference>
<dbReference type="Pfam" id="PF05979">
    <property type="entry name" value="DUF896"/>
    <property type="match status" value="1"/>
</dbReference>
<name>A0ABR5PC82_9LACO</name>